<sequence length="532" mass="58913">MLLHQNEQNATVRVQALCPGSADKYDSRLALELNVGVATVACDGQGISLNGDDLIHNWNGSFGSGSGLITPLYGNAALTVYWQSICVQPAGSSGEDAIRHLTVRVERIGDVIIGGEVGFTASFMQIQKPEIIRLYTSPWNLSDSVSFVEDWDSTQMAGQPHEEQSDETVERHWDHLLQLKTRYQQLALQIQEEEHQIREMLQQDCPSTLSNWKNCRSFGCRFRISLTKFPDLIRQIRYRFGPFPSALPASHCSQCPQQDGCEGASKTESDSTTKQPSKPLEKAPHATATSTLPTSAAPNAFPTETEYFYSAQNIFTICVVVVLASAVLVFGLKLCRSTTYCRRRRADRAARREERHARWAYGFAAHRLRWRQWWEGNPRSHAPVPAQTPLELTSPPDYSNNNNMSAIEQPPDQPPFSDTESDLSSEPGVMQAEIRGFRQALEYVGQLVRGPDRERCSSSRIDSDHEISELLGRTRRQGRPTTVHTAASSTAGLSTVLSTGTSSSLTLDTPSSVTVDTLEVSETTGPPPSYHA</sequence>
<comment type="caution">
    <text evidence="1">The sequence shown here is derived from an EMBL/GenBank/DDBJ whole genome shotgun (WGS) entry which is preliminary data.</text>
</comment>
<accession>A0ACC3APD6</accession>
<name>A0ACC3APD6_9EURO</name>
<gene>
    <name evidence="1" type="ORF">N8T08_000701</name>
</gene>
<dbReference type="EMBL" id="JAOPJF010000106">
    <property type="protein sequence ID" value="KAK1139496.1"/>
    <property type="molecule type" value="Genomic_DNA"/>
</dbReference>
<organism evidence="1 2">
    <name type="scientific">Aspergillus melleus</name>
    <dbReference type="NCBI Taxonomy" id="138277"/>
    <lineage>
        <taxon>Eukaryota</taxon>
        <taxon>Fungi</taxon>
        <taxon>Dikarya</taxon>
        <taxon>Ascomycota</taxon>
        <taxon>Pezizomycotina</taxon>
        <taxon>Eurotiomycetes</taxon>
        <taxon>Eurotiomycetidae</taxon>
        <taxon>Eurotiales</taxon>
        <taxon>Aspergillaceae</taxon>
        <taxon>Aspergillus</taxon>
        <taxon>Aspergillus subgen. Circumdati</taxon>
    </lineage>
</organism>
<evidence type="ECO:0000313" key="1">
    <source>
        <dbReference type="EMBL" id="KAK1139496.1"/>
    </source>
</evidence>
<reference evidence="1 2" key="1">
    <citation type="journal article" date="2023" name="ACS Omega">
        <title>Identification of the Neoaspergillic Acid Biosynthesis Gene Cluster by Establishing an In Vitro CRISPR-Ribonucleoprotein Genetic System in Aspergillus melleus.</title>
        <authorList>
            <person name="Yuan B."/>
            <person name="Grau M.F."/>
            <person name="Murata R.M."/>
            <person name="Torok T."/>
            <person name="Venkateswaran K."/>
            <person name="Stajich J.E."/>
            <person name="Wang C.C.C."/>
        </authorList>
    </citation>
    <scope>NUCLEOTIDE SEQUENCE [LARGE SCALE GENOMIC DNA]</scope>
    <source>
        <strain evidence="1 2">IMV 1140</strain>
    </source>
</reference>
<keyword evidence="2" id="KW-1185">Reference proteome</keyword>
<evidence type="ECO:0000313" key="2">
    <source>
        <dbReference type="Proteomes" id="UP001177260"/>
    </source>
</evidence>
<proteinExistence type="predicted"/>
<dbReference type="Proteomes" id="UP001177260">
    <property type="component" value="Unassembled WGS sequence"/>
</dbReference>
<protein>
    <submittedName>
        <fullName evidence="1">Uncharacterized protein</fullName>
    </submittedName>
</protein>